<comment type="caution">
    <text evidence="2">The sequence shown here is derived from an EMBL/GenBank/DDBJ whole genome shotgun (WGS) entry which is preliminary data.</text>
</comment>
<keyword evidence="3" id="KW-1185">Reference proteome</keyword>
<organism evidence="2 3">
    <name type="scientific">Elysia marginata</name>
    <dbReference type="NCBI Taxonomy" id="1093978"/>
    <lineage>
        <taxon>Eukaryota</taxon>
        <taxon>Metazoa</taxon>
        <taxon>Spiralia</taxon>
        <taxon>Lophotrochozoa</taxon>
        <taxon>Mollusca</taxon>
        <taxon>Gastropoda</taxon>
        <taxon>Heterobranchia</taxon>
        <taxon>Euthyneura</taxon>
        <taxon>Panpulmonata</taxon>
        <taxon>Sacoglossa</taxon>
        <taxon>Placobranchoidea</taxon>
        <taxon>Plakobranchidae</taxon>
        <taxon>Elysia</taxon>
    </lineage>
</organism>
<name>A0AAV4GFZ6_9GAST</name>
<reference evidence="2 3" key="1">
    <citation type="journal article" date="2021" name="Elife">
        <title>Chloroplast acquisition without the gene transfer in kleptoplastic sea slugs, Plakobranchus ocellatus.</title>
        <authorList>
            <person name="Maeda T."/>
            <person name="Takahashi S."/>
            <person name="Yoshida T."/>
            <person name="Shimamura S."/>
            <person name="Takaki Y."/>
            <person name="Nagai Y."/>
            <person name="Toyoda A."/>
            <person name="Suzuki Y."/>
            <person name="Arimoto A."/>
            <person name="Ishii H."/>
            <person name="Satoh N."/>
            <person name="Nishiyama T."/>
            <person name="Hasebe M."/>
            <person name="Maruyama T."/>
            <person name="Minagawa J."/>
            <person name="Obokata J."/>
            <person name="Shigenobu S."/>
        </authorList>
    </citation>
    <scope>NUCLEOTIDE SEQUENCE [LARGE SCALE GENOMIC DNA]</scope>
</reference>
<evidence type="ECO:0000313" key="2">
    <source>
        <dbReference type="EMBL" id="GFR84204.1"/>
    </source>
</evidence>
<sequence>MSNRDVNVIVSALCLSLLLALGSCDNPLAETCGQLCQQTCDVVSQLFSVFSVFLGPLLNTGSQLCSTGCSLVCGIFG</sequence>
<proteinExistence type="predicted"/>
<dbReference type="EMBL" id="BMAT01008392">
    <property type="protein sequence ID" value="GFR84204.1"/>
    <property type="molecule type" value="Genomic_DNA"/>
</dbReference>
<feature type="chain" id="PRO_5043966119" evidence="1">
    <location>
        <begin position="25"/>
        <end position="77"/>
    </location>
</feature>
<dbReference type="Proteomes" id="UP000762676">
    <property type="component" value="Unassembled WGS sequence"/>
</dbReference>
<evidence type="ECO:0000256" key="1">
    <source>
        <dbReference type="SAM" id="SignalP"/>
    </source>
</evidence>
<feature type="signal peptide" evidence="1">
    <location>
        <begin position="1"/>
        <end position="24"/>
    </location>
</feature>
<protein>
    <submittedName>
        <fullName evidence="2">Uncharacterized protein</fullName>
    </submittedName>
</protein>
<dbReference type="AlphaFoldDB" id="A0AAV4GFZ6"/>
<accession>A0AAV4GFZ6</accession>
<dbReference type="PROSITE" id="PS51257">
    <property type="entry name" value="PROKAR_LIPOPROTEIN"/>
    <property type="match status" value="1"/>
</dbReference>
<gene>
    <name evidence="2" type="ORF">ElyMa_004144700</name>
</gene>
<evidence type="ECO:0000313" key="3">
    <source>
        <dbReference type="Proteomes" id="UP000762676"/>
    </source>
</evidence>
<keyword evidence="1" id="KW-0732">Signal</keyword>